<dbReference type="PANTHER" id="PTHR41307">
    <property type="entry name" value="MEMBRANE PROTEIN-RELATED"/>
    <property type="match status" value="1"/>
</dbReference>
<dbReference type="Gene3D" id="1.10.1900.10">
    <property type="entry name" value="c-terminal domain of poly(a) binding protein"/>
    <property type="match status" value="1"/>
</dbReference>
<sequence length="225" mass="25428">MNKRTKKLNQINNALDKKLNKSNDIVLTDIMCYLRVANISEYHQEVVRHDLLEMVLSAQERNEDIQTVIGEDYKIFCDDVITSLPSKTLQENIFELFDIFFHSTSILGAITLAMASETYALIKNTITNSPKNFQLSISIFQVGAYFATIIGAYILVQVVFGNALEHKAEAKHTTLKTFVKGASFMALLLFLAWIGKKTLFTINIVVLLLIVISSYLIHKLLSNAY</sequence>
<feature type="transmembrane region" description="Helical" evidence="1">
    <location>
        <begin position="135"/>
        <end position="156"/>
    </location>
</feature>
<organism evidence="2 3">
    <name type="scientific">Fusibacter ferrireducens</name>
    <dbReference type="NCBI Taxonomy" id="2785058"/>
    <lineage>
        <taxon>Bacteria</taxon>
        <taxon>Bacillati</taxon>
        <taxon>Bacillota</taxon>
        <taxon>Clostridia</taxon>
        <taxon>Eubacteriales</taxon>
        <taxon>Eubacteriales Family XII. Incertae Sedis</taxon>
        <taxon>Fusibacter</taxon>
    </lineage>
</organism>
<keyword evidence="1" id="KW-0812">Transmembrane</keyword>
<comment type="caution">
    <text evidence="2">The sequence shown here is derived from an EMBL/GenBank/DDBJ whole genome shotgun (WGS) entry which is preliminary data.</text>
</comment>
<feature type="transmembrane region" description="Helical" evidence="1">
    <location>
        <begin position="177"/>
        <end position="194"/>
    </location>
</feature>
<protein>
    <recommendedName>
        <fullName evidence="4">DUF1048 domain-containing protein</fullName>
    </recommendedName>
</protein>
<name>A0ABR9ZZV6_9FIRM</name>
<evidence type="ECO:0000256" key="1">
    <source>
        <dbReference type="SAM" id="Phobius"/>
    </source>
</evidence>
<dbReference type="Proteomes" id="UP000614200">
    <property type="component" value="Unassembled WGS sequence"/>
</dbReference>
<gene>
    <name evidence="2" type="ORF">ISU02_23015</name>
</gene>
<evidence type="ECO:0000313" key="3">
    <source>
        <dbReference type="Proteomes" id="UP000614200"/>
    </source>
</evidence>
<dbReference type="EMBL" id="JADKNH010000026">
    <property type="protein sequence ID" value="MBF4695980.1"/>
    <property type="molecule type" value="Genomic_DNA"/>
</dbReference>
<keyword evidence="1" id="KW-0472">Membrane</keyword>
<dbReference type="RefSeq" id="WP_194704215.1">
    <property type="nucleotide sequence ID" value="NZ_JADKNH010000026.1"/>
</dbReference>
<keyword evidence="3" id="KW-1185">Reference proteome</keyword>
<keyword evidence="1" id="KW-1133">Transmembrane helix</keyword>
<feature type="transmembrane region" description="Helical" evidence="1">
    <location>
        <begin position="96"/>
        <end position="115"/>
    </location>
</feature>
<evidence type="ECO:0008006" key="4">
    <source>
        <dbReference type="Google" id="ProtNLM"/>
    </source>
</evidence>
<accession>A0ABR9ZZV6</accession>
<dbReference type="PANTHER" id="PTHR41307:SF1">
    <property type="entry name" value="MEMBRANE PROTEIN"/>
    <property type="match status" value="1"/>
</dbReference>
<reference evidence="2 3" key="1">
    <citation type="submission" date="2020-11" db="EMBL/GenBank/DDBJ databases">
        <title>Fusibacter basophilias sp. nov.</title>
        <authorList>
            <person name="Qiu D."/>
        </authorList>
    </citation>
    <scope>NUCLEOTIDE SEQUENCE [LARGE SCALE GENOMIC DNA]</scope>
    <source>
        <strain evidence="2 3">Q10-2</strain>
    </source>
</reference>
<feature type="transmembrane region" description="Helical" evidence="1">
    <location>
        <begin position="200"/>
        <end position="217"/>
    </location>
</feature>
<proteinExistence type="predicted"/>
<dbReference type="SUPFAM" id="SSF158560">
    <property type="entry name" value="BH3980-like"/>
    <property type="match status" value="1"/>
</dbReference>
<evidence type="ECO:0000313" key="2">
    <source>
        <dbReference type="EMBL" id="MBF4695980.1"/>
    </source>
</evidence>